<dbReference type="Gene3D" id="2.60.200.20">
    <property type="match status" value="2"/>
</dbReference>
<dbReference type="AlphaFoldDB" id="A0A3B1CP98"/>
<dbReference type="InterPro" id="IPR008984">
    <property type="entry name" value="SMAD_FHA_dom_sf"/>
</dbReference>
<evidence type="ECO:0000259" key="1">
    <source>
        <dbReference type="PROSITE" id="PS50006"/>
    </source>
</evidence>
<evidence type="ECO:0000313" key="2">
    <source>
        <dbReference type="EMBL" id="VAX18557.1"/>
    </source>
</evidence>
<feature type="domain" description="FHA" evidence="1">
    <location>
        <begin position="22"/>
        <end position="70"/>
    </location>
</feature>
<dbReference type="PANTHER" id="PTHR23308">
    <property type="entry name" value="NUCLEAR INHIBITOR OF PROTEIN PHOSPHATASE-1"/>
    <property type="match status" value="1"/>
</dbReference>
<sequence>MASLTISSRDKVLKEVEIKKTLFVGREEGDIILKNPAVSARHFKLEKLGARFIIHDLNSTNGTIVNGEKVSTKELRSGDQIVVGQFVFKFDNPDEEQGAVDSFGSDDIGGMTMMLDPAKVQAMMGEKPGEKEAPVEKESAKLFLYQSSGAPKVLKIEKDTTMIGSSENSDIQIKGITIGRIAASITKTGDMYEITYQGGMAKLKINSAPVDKHKLENGAKFSIGSYNFEFRTEL</sequence>
<proteinExistence type="predicted"/>
<organism evidence="2">
    <name type="scientific">hydrothermal vent metagenome</name>
    <dbReference type="NCBI Taxonomy" id="652676"/>
    <lineage>
        <taxon>unclassified sequences</taxon>
        <taxon>metagenomes</taxon>
        <taxon>ecological metagenomes</taxon>
    </lineage>
</organism>
<dbReference type="SUPFAM" id="SSF49879">
    <property type="entry name" value="SMAD/FHA domain"/>
    <property type="match status" value="2"/>
</dbReference>
<dbReference type="Pfam" id="PF00498">
    <property type="entry name" value="FHA"/>
    <property type="match status" value="2"/>
</dbReference>
<accession>A0A3B1CP98</accession>
<dbReference type="CDD" id="cd00060">
    <property type="entry name" value="FHA"/>
    <property type="match status" value="2"/>
</dbReference>
<gene>
    <name evidence="2" type="ORF">MNBD_NITROSPINAE03-1924</name>
</gene>
<reference evidence="2" key="1">
    <citation type="submission" date="2018-06" db="EMBL/GenBank/DDBJ databases">
        <authorList>
            <person name="Zhirakovskaya E."/>
        </authorList>
    </citation>
    <scope>NUCLEOTIDE SEQUENCE</scope>
</reference>
<dbReference type="InterPro" id="IPR050923">
    <property type="entry name" value="Cell_Proc_Reg/RNA_Proc"/>
</dbReference>
<protein>
    <recommendedName>
        <fullName evidence="1">FHA domain-containing protein</fullName>
    </recommendedName>
</protein>
<dbReference type="InterPro" id="IPR000253">
    <property type="entry name" value="FHA_dom"/>
</dbReference>
<dbReference type="EMBL" id="UOGB01000116">
    <property type="protein sequence ID" value="VAX18557.1"/>
    <property type="molecule type" value="Genomic_DNA"/>
</dbReference>
<dbReference type="SMART" id="SM00240">
    <property type="entry name" value="FHA"/>
    <property type="match status" value="2"/>
</dbReference>
<name>A0A3B1CP98_9ZZZZ</name>
<dbReference type="PROSITE" id="PS50006">
    <property type="entry name" value="FHA_DOMAIN"/>
    <property type="match status" value="1"/>
</dbReference>